<name>A0A7D7MFJ6_PLAMR</name>
<sequence length="258" mass="28421">MTYEENNTEVSYLAKQVGFGAEGFLGKIGQSGNIYELIDNTNLGKSLVGSQMDAAGRYMFNHRFGGGHLWWSELINRPPEEWYDVAEHLASDLFTKAGIPYLFDATTLNSDSSLLNLLKNKKTSNEHWGMINGFEFVAGGFSLVFSIYDATTLSKGYESDISLAADGLFIAMNVGAGVSTANPLLIVSALVKTSTILRKNRISPNLSAGSPFDINVNELLNLNHSHDLNVENLLLYSTNFDFKYKEQTISHTNSKKAI</sequence>
<evidence type="ECO:0000313" key="3">
    <source>
        <dbReference type="Proteomes" id="UP000514716"/>
    </source>
</evidence>
<dbReference type="EMBL" id="CP059540">
    <property type="protein sequence ID" value="QMT18053.1"/>
    <property type="molecule type" value="Genomic_DNA"/>
</dbReference>
<dbReference type="RefSeq" id="WP_182092712.1">
    <property type="nucleotide sequence ID" value="NZ_CP059540.1"/>
</dbReference>
<evidence type="ECO:0000313" key="2">
    <source>
        <dbReference type="EMBL" id="QMT18053.1"/>
    </source>
</evidence>
<keyword evidence="3" id="KW-1185">Reference proteome</keyword>
<organism evidence="2 3">
    <name type="scientific">Planococcus maritimus</name>
    <dbReference type="NCBI Taxonomy" id="192421"/>
    <lineage>
        <taxon>Bacteria</taxon>
        <taxon>Bacillati</taxon>
        <taxon>Bacillota</taxon>
        <taxon>Bacilli</taxon>
        <taxon>Bacillales</taxon>
        <taxon>Caryophanaceae</taxon>
        <taxon>Planococcus</taxon>
    </lineage>
</organism>
<dbReference type="KEGG" id="pdec:H1Q58_03260"/>
<gene>
    <name evidence="2" type="ORF">H1Q58_03260</name>
</gene>
<protein>
    <submittedName>
        <fullName evidence="2">Uncharacterized protein</fullName>
    </submittedName>
</protein>
<keyword evidence="1" id="KW-1133">Transmembrane helix</keyword>
<feature type="transmembrane region" description="Helical" evidence="1">
    <location>
        <begin position="168"/>
        <end position="191"/>
    </location>
</feature>
<keyword evidence="1" id="KW-0472">Membrane</keyword>
<accession>A0A7D7MFJ6</accession>
<keyword evidence="1" id="KW-0812">Transmembrane</keyword>
<reference evidence="2 3" key="1">
    <citation type="submission" date="2020-07" db="EMBL/GenBank/DDBJ databases">
        <title>Screening of a cold-adapted Planococcus bacterium producing protease in traditional shrimp paste and protease identification by genome sequencing.</title>
        <authorList>
            <person name="Gao R."/>
            <person name="Leng W."/>
            <person name="Chu Q."/>
            <person name="Wu X."/>
            <person name="Liu H."/>
            <person name="Li X."/>
        </authorList>
    </citation>
    <scope>NUCLEOTIDE SEQUENCE [LARGE SCALE GENOMIC DNA]</scope>
    <source>
        <strain evidence="2 3">XJ11</strain>
    </source>
</reference>
<dbReference type="AlphaFoldDB" id="A0A7D7MFJ6"/>
<feature type="transmembrane region" description="Helical" evidence="1">
    <location>
        <begin position="128"/>
        <end position="148"/>
    </location>
</feature>
<evidence type="ECO:0000256" key="1">
    <source>
        <dbReference type="SAM" id="Phobius"/>
    </source>
</evidence>
<proteinExistence type="predicted"/>
<dbReference type="Proteomes" id="UP000514716">
    <property type="component" value="Chromosome"/>
</dbReference>